<reference evidence="7 8" key="1">
    <citation type="submission" date="2022-01" db="EMBL/GenBank/DDBJ databases">
        <title>Labilibaculum sp. nov, a marine bacterium isolated from Antarctica.</title>
        <authorList>
            <person name="Dai W."/>
        </authorList>
    </citation>
    <scope>NUCLEOTIDE SEQUENCE [LARGE SCALE GENOMIC DNA]</scope>
    <source>
        <strain evidence="7 8">DW002</strain>
    </source>
</reference>
<dbReference type="InterPro" id="IPR047865">
    <property type="entry name" value="Ribosomal_uL10_bac_type"/>
</dbReference>
<dbReference type="RefSeq" id="WP_275110220.1">
    <property type="nucleotide sequence ID" value="NZ_JAKJSC010000002.1"/>
</dbReference>
<evidence type="ECO:0000256" key="2">
    <source>
        <dbReference type="ARBA" id="ARBA00008889"/>
    </source>
</evidence>
<dbReference type="HAMAP" id="MF_00362">
    <property type="entry name" value="Ribosomal_uL10"/>
    <property type="match status" value="1"/>
</dbReference>
<dbReference type="Pfam" id="PF00466">
    <property type="entry name" value="Ribosomal_L10"/>
    <property type="match status" value="1"/>
</dbReference>
<dbReference type="Proteomes" id="UP001528920">
    <property type="component" value="Unassembled WGS sequence"/>
</dbReference>
<name>A0ABT5VX66_9BACT</name>
<comment type="subunit">
    <text evidence="6">Part of the ribosomal stalk of the 50S ribosomal subunit. The N-terminus interacts with L11 and the large rRNA to form the base of the stalk. The C-terminus forms an elongated spine to which L12 dimers bind in a sequential fashion forming a multimeric L10(L12)X complex.</text>
</comment>
<keyword evidence="6" id="KW-0699">rRNA-binding</keyword>
<dbReference type="PANTHER" id="PTHR11560">
    <property type="entry name" value="39S RIBOSOMAL PROTEIN L10, MITOCHONDRIAL"/>
    <property type="match status" value="1"/>
</dbReference>
<evidence type="ECO:0000313" key="8">
    <source>
        <dbReference type="Proteomes" id="UP001528920"/>
    </source>
</evidence>
<dbReference type="CDD" id="cd05797">
    <property type="entry name" value="Ribosomal_L10"/>
    <property type="match status" value="1"/>
</dbReference>
<proteinExistence type="inferred from homology"/>
<protein>
    <recommendedName>
        <fullName evidence="5 6">Large ribosomal subunit protein uL10</fullName>
    </recommendedName>
</protein>
<dbReference type="InterPro" id="IPR001790">
    <property type="entry name" value="Ribosomal_uL10"/>
</dbReference>
<dbReference type="GO" id="GO:0005840">
    <property type="term" value="C:ribosome"/>
    <property type="evidence" value="ECO:0007669"/>
    <property type="project" value="UniProtKB-KW"/>
</dbReference>
<dbReference type="InterPro" id="IPR022973">
    <property type="entry name" value="Ribosomal_uL10_bac"/>
</dbReference>
<evidence type="ECO:0000256" key="1">
    <source>
        <dbReference type="ARBA" id="ARBA00002633"/>
    </source>
</evidence>
<dbReference type="SUPFAM" id="SSF160369">
    <property type="entry name" value="Ribosomal protein L10-like"/>
    <property type="match status" value="1"/>
</dbReference>
<keyword evidence="3 6" id="KW-0689">Ribosomal protein</keyword>
<keyword evidence="4 6" id="KW-0687">Ribonucleoprotein</keyword>
<evidence type="ECO:0000256" key="3">
    <source>
        <dbReference type="ARBA" id="ARBA00022980"/>
    </source>
</evidence>
<gene>
    <name evidence="6 7" type="primary">rplJ</name>
    <name evidence="7" type="ORF">L3049_12860</name>
</gene>
<comment type="caution">
    <text evidence="7">The sequence shown here is derived from an EMBL/GenBank/DDBJ whole genome shotgun (WGS) entry which is preliminary data.</text>
</comment>
<accession>A0ABT5VX66</accession>
<evidence type="ECO:0000256" key="4">
    <source>
        <dbReference type="ARBA" id="ARBA00023274"/>
    </source>
</evidence>
<evidence type="ECO:0000313" key="7">
    <source>
        <dbReference type="EMBL" id="MDE5418889.1"/>
    </source>
</evidence>
<evidence type="ECO:0000256" key="5">
    <source>
        <dbReference type="ARBA" id="ARBA00035202"/>
    </source>
</evidence>
<comment type="similarity">
    <text evidence="2 6">Belongs to the universal ribosomal protein uL10 family.</text>
</comment>
<sequence length="172" mass="18826">MKKEDKIQIIDSLTEQINASNHFYLADTSGMDAETTSALRRACFEKDVKLLVVKNTLLRIALEKAEGEFDGLTESLKGATSLMLTETGNVPAKLIKEFRKGHDKPILKAAYVEESIYIGDNELEALCTIKSKEELIGDIIAALQSPIKTVISSLESGKNILAGVVKTLAEKE</sequence>
<dbReference type="Gene3D" id="3.30.70.1730">
    <property type="match status" value="1"/>
</dbReference>
<evidence type="ECO:0000256" key="6">
    <source>
        <dbReference type="HAMAP-Rule" id="MF_00362"/>
    </source>
</evidence>
<keyword evidence="8" id="KW-1185">Reference proteome</keyword>
<comment type="function">
    <text evidence="1 6">Forms part of the ribosomal stalk, playing a central role in the interaction of the ribosome with GTP-bound translation factors.</text>
</comment>
<organism evidence="7 8">
    <name type="scientific">Paralabilibaculum antarcticum</name>
    <dbReference type="NCBI Taxonomy" id="2912572"/>
    <lineage>
        <taxon>Bacteria</taxon>
        <taxon>Pseudomonadati</taxon>
        <taxon>Bacteroidota</taxon>
        <taxon>Bacteroidia</taxon>
        <taxon>Marinilabiliales</taxon>
        <taxon>Marinifilaceae</taxon>
        <taxon>Paralabilibaculum</taxon>
    </lineage>
</organism>
<dbReference type="EMBL" id="JAKJSC010000002">
    <property type="protein sequence ID" value="MDE5418889.1"/>
    <property type="molecule type" value="Genomic_DNA"/>
</dbReference>
<dbReference type="InterPro" id="IPR043141">
    <property type="entry name" value="Ribosomal_uL10-like_sf"/>
</dbReference>
<keyword evidence="6" id="KW-0694">RNA-binding</keyword>
<dbReference type="NCBIfam" id="NF000955">
    <property type="entry name" value="PRK00099.1-1"/>
    <property type="match status" value="1"/>
</dbReference>